<feature type="domain" description="Sensor histidine kinase NatK-like C-terminal" evidence="1">
    <location>
        <begin position="317"/>
        <end position="416"/>
    </location>
</feature>
<keyword evidence="3" id="KW-1185">Reference proteome</keyword>
<name>A0A6S6R5P5_9FIRM</name>
<dbReference type="PANTHER" id="PTHR40448">
    <property type="entry name" value="TWO-COMPONENT SENSOR HISTIDINE KINASE"/>
    <property type="match status" value="1"/>
</dbReference>
<dbReference type="KEGG" id="acel:acsn021_19370"/>
<protein>
    <recommendedName>
        <fullName evidence="1">Sensor histidine kinase NatK-like C-terminal domain-containing protein</fullName>
    </recommendedName>
</protein>
<evidence type="ECO:0000313" key="2">
    <source>
        <dbReference type="EMBL" id="BCJ94368.1"/>
    </source>
</evidence>
<dbReference type="CDD" id="cd16935">
    <property type="entry name" value="HATPase_AgrC-ComD-like"/>
    <property type="match status" value="1"/>
</dbReference>
<gene>
    <name evidence="2" type="ORF">acsn021_19370</name>
</gene>
<dbReference type="InterPro" id="IPR032834">
    <property type="entry name" value="NatK-like_C"/>
</dbReference>
<dbReference type="InterPro" id="IPR036890">
    <property type="entry name" value="HATPase_C_sf"/>
</dbReference>
<accession>A0A6S6R5P5</accession>
<dbReference type="Proteomes" id="UP000515561">
    <property type="component" value="Chromosome"/>
</dbReference>
<dbReference type="Gene3D" id="3.30.565.10">
    <property type="entry name" value="Histidine kinase-like ATPase, C-terminal domain"/>
    <property type="match status" value="1"/>
</dbReference>
<evidence type="ECO:0000259" key="1">
    <source>
        <dbReference type="Pfam" id="PF14501"/>
    </source>
</evidence>
<proteinExistence type="predicted"/>
<dbReference type="Pfam" id="PF14501">
    <property type="entry name" value="HATPase_c_5"/>
    <property type="match status" value="1"/>
</dbReference>
<organism evidence="2 3">
    <name type="scientific">Anaerocolumna cellulosilytica</name>
    <dbReference type="NCBI Taxonomy" id="433286"/>
    <lineage>
        <taxon>Bacteria</taxon>
        <taxon>Bacillati</taxon>
        <taxon>Bacillota</taxon>
        <taxon>Clostridia</taxon>
        <taxon>Lachnospirales</taxon>
        <taxon>Lachnospiraceae</taxon>
        <taxon>Anaerocolumna</taxon>
    </lineage>
</organism>
<dbReference type="RefSeq" id="WP_184091021.1">
    <property type="nucleotide sequence ID" value="NZ_AP023367.1"/>
</dbReference>
<evidence type="ECO:0000313" key="3">
    <source>
        <dbReference type="Proteomes" id="UP000515561"/>
    </source>
</evidence>
<dbReference type="AlphaFoldDB" id="A0A6S6R5P5"/>
<sequence length="430" mass="50134">MVNIHTEHILYLLSNLFRIYVVYRFLQIFFDRTYVDKRMEIGALVIYYSINSYAFIIFKSPLINLCSNLISFFLLTFLYQGELFTRLISTALIYAVNMVLDSIVYLVLKGVGGFETVAINSILSNILLYLFVLVLGRLMSDNENMGLRTSHWTAFFAIPVGSIVVVVTIFLVDLAFVPLLIIISYLLGVNVLSFYLYDIVVKYYSKQYENELLYRQNHAYQNEFELIRESQENLSMLWHDMKNHNYKIRSLVLKDKKAEVLDYLNTILEHVNLHSEYVYSGNTEVDSILNYKLQEAKRAGTLIMANINIPNQIRITAFDINVILGNLLDNALEALKLCKKKELKLDIDYERGVLYLSICNTYTGKVLKKDDYLLTTKEVKQHHGIGLKSVEHILSKYHGTMEFHYDKQYFQVNVLLYNPVNLLKWKEELI</sequence>
<reference evidence="2 3" key="1">
    <citation type="journal article" date="2016" name="Int. J. Syst. Evol. Microbiol.">
        <title>Descriptions of Anaerotaenia torta gen. nov., sp. nov. and Anaerocolumna cellulosilytica gen. nov., sp. nov. isolated from a methanogenic reactor of cattle waste.</title>
        <authorList>
            <person name="Uek A."/>
            <person name="Ohtaki Y."/>
            <person name="Kaku N."/>
            <person name="Ueki K."/>
        </authorList>
    </citation>
    <scope>NUCLEOTIDE SEQUENCE [LARGE SCALE GENOMIC DNA]</scope>
    <source>
        <strain evidence="2 3">SN021</strain>
    </source>
</reference>
<dbReference type="PANTHER" id="PTHR40448:SF1">
    <property type="entry name" value="TWO-COMPONENT SENSOR HISTIDINE KINASE"/>
    <property type="match status" value="1"/>
</dbReference>
<dbReference type="GO" id="GO:0042802">
    <property type="term" value="F:identical protein binding"/>
    <property type="evidence" value="ECO:0007669"/>
    <property type="project" value="TreeGrafter"/>
</dbReference>
<dbReference type="SUPFAM" id="SSF55874">
    <property type="entry name" value="ATPase domain of HSP90 chaperone/DNA topoisomerase II/histidine kinase"/>
    <property type="match status" value="1"/>
</dbReference>
<dbReference type="EMBL" id="AP023367">
    <property type="protein sequence ID" value="BCJ94368.1"/>
    <property type="molecule type" value="Genomic_DNA"/>
</dbReference>